<evidence type="ECO:0000313" key="2">
    <source>
        <dbReference type="Proteomes" id="UP000271889"/>
    </source>
</evidence>
<dbReference type="Proteomes" id="UP000271889">
    <property type="component" value="Unassembled WGS sequence"/>
</dbReference>
<proteinExistence type="predicted"/>
<sequence length="320" mass="36559">MEVRQLMEESHLRFGNSCAARLYVKRENGGLGVKLVEEELDCSIAYTWCYVASRTDLLVPYQLAESLRASHKRSLTTDFQAVLVANGLVGRVRRTSLATIVVDDHTFFNATEAARAVSALIRARWGEFHLSTWRSKETAGRVLRTQRTEAEDLTELCYKDSFLWSARGWLSAEVLRNVWAVQEGALLTRASAAGRACMPHARGVCRMQCAPGAQETAEHIVSVCNHWRSTIMVERHDDVARVLYSSIRRKYKVANNVNTHVPHVLDMPHVVIYWNSPIWTSACLAHNRPDILVWDKAVNRIWIIEVSVSWYNRILRQEKR</sequence>
<protein>
    <recommendedName>
        <fullName evidence="3">Reverse transcriptase zinc-binding domain-containing protein</fullName>
    </recommendedName>
</protein>
<dbReference type="EMBL" id="UYRV01030549">
    <property type="protein sequence ID" value="VDK84890.1"/>
    <property type="molecule type" value="Genomic_DNA"/>
</dbReference>
<feature type="non-terminal residue" evidence="1">
    <location>
        <position position="320"/>
    </location>
</feature>
<accession>A0A3P6U1A3</accession>
<dbReference type="PANTHER" id="PTHR35450:SF2">
    <property type="entry name" value="REVERSE TRANSCRIPTASE DOMAIN-CONTAINING PROTEIN"/>
    <property type="match status" value="1"/>
</dbReference>
<keyword evidence="2" id="KW-1185">Reference proteome</keyword>
<evidence type="ECO:0008006" key="3">
    <source>
        <dbReference type="Google" id="ProtNLM"/>
    </source>
</evidence>
<organism evidence="1 2">
    <name type="scientific">Cylicostephanus goldi</name>
    <name type="common">Nematode worm</name>
    <dbReference type="NCBI Taxonomy" id="71465"/>
    <lineage>
        <taxon>Eukaryota</taxon>
        <taxon>Metazoa</taxon>
        <taxon>Ecdysozoa</taxon>
        <taxon>Nematoda</taxon>
        <taxon>Chromadorea</taxon>
        <taxon>Rhabditida</taxon>
        <taxon>Rhabditina</taxon>
        <taxon>Rhabditomorpha</taxon>
        <taxon>Strongyloidea</taxon>
        <taxon>Strongylidae</taxon>
        <taxon>Cylicostephanus</taxon>
    </lineage>
</organism>
<name>A0A3P6U1A3_CYLGO</name>
<gene>
    <name evidence="1" type="ORF">CGOC_LOCUS8368</name>
</gene>
<reference evidence="1 2" key="1">
    <citation type="submission" date="2018-11" db="EMBL/GenBank/DDBJ databases">
        <authorList>
            <consortium name="Pathogen Informatics"/>
        </authorList>
    </citation>
    <scope>NUCLEOTIDE SEQUENCE [LARGE SCALE GENOMIC DNA]</scope>
</reference>
<dbReference type="OrthoDB" id="5962029at2759"/>
<dbReference type="PANTHER" id="PTHR35450">
    <property type="entry name" value="REVERSE TRANSCRIPTASE DOMAIN-CONTAINING PROTEIN"/>
    <property type="match status" value="1"/>
</dbReference>
<dbReference type="AlphaFoldDB" id="A0A3P6U1A3"/>
<evidence type="ECO:0000313" key="1">
    <source>
        <dbReference type="EMBL" id="VDK84890.1"/>
    </source>
</evidence>